<dbReference type="Proteomes" id="UP001152795">
    <property type="component" value="Unassembled WGS sequence"/>
</dbReference>
<gene>
    <name evidence="1" type="ORF">PACLA_8A003586</name>
</gene>
<name>A0A7D9KH57_PARCT</name>
<sequence length="84" mass="9198">MAIRRHSDNITDIFKNNSTQIFKDDNTSSENCEVFVIETKLTGSDIGFAAIAAVCIVAGFVLVFAGYRYLHFSLFVEAVAVGAF</sequence>
<keyword evidence="2" id="KW-1185">Reference proteome</keyword>
<feature type="non-terminal residue" evidence="1">
    <location>
        <position position="1"/>
    </location>
</feature>
<evidence type="ECO:0000313" key="2">
    <source>
        <dbReference type="Proteomes" id="UP001152795"/>
    </source>
</evidence>
<dbReference type="AlphaFoldDB" id="A0A7D9KH57"/>
<dbReference type="EMBL" id="CACRXK020036104">
    <property type="protein sequence ID" value="CAB4044765.1"/>
    <property type="molecule type" value="Genomic_DNA"/>
</dbReference>
<evidence type="ECO:0000313" key="1">
    <source>
        <dbReference type="EMBL" id="CAB4044765.1"/>
    </source>
</evidence>
<protein>
    <submittedName>
        <fullName evidence="1">Uncharacterized protein</fullName>
    </submittedName>
</protein>
<comment type="caution">
    <text evidence="1">The sequence shown here is derived from an EMBL/GenBank/DDBJ whole genome shotgun (WGS) entry which is preliminary data.</text>
</comment>
<reference evidence="1" key="1">
    <citation type="submission" date="2020-04" db="EMBL/GenBank/DDBJ databases">
        <authorList>
            <person name="Alioto T."/>
            <person name="Alioto T."/>
            <person name="Gomez Garrido J."/>
        </authorList>
    </citation>
    <scope>NUCLEOTIDE SEQUENCE</scope>
    <source>
        <strain evidence="1">A484AB</strain>
    </source>
</reference>
<accession>A0A7D9KH57</accession>
<proteinExistence type="predicted"/>
<organism evidence="1 2">
    <name type="scientific">Paramuricea clavata</name>
    <name type="common">Red gorgonian</name>
    <name type="synonym">Violescent sea-whip</name>
    <dbReference type="NCBI Taxonomy" id="317549"/>
    <lineage>
        <taxon>Eukaryota</taxon>
        <taxon>Metazoa</taxon>
        <taxon>Cnidaria</taxon>
        <taxon>Anthozoa</taxon>
        <taxon>Octocorallia</taxon>
        <taxon>Malacalcyonacea</taxon>
        <taxon>Plexauridae</taxon>
        <taxon>Paramuricea</taxon>
    </lineage>
</organism>